<feature type="compositionally biased region" description="Polar residues" evidence="1">
    <location>
        <begin position="51"/>
        <end position="62"/>
    </location>
</feature>
<feature type="non-terminal residue" evidence="2">
    <location>
        <position position="269"/>
    </location>
</feature>
<dbReference type="EMBL" id="MU150251">
    <property type="protein sequence ID" value="KAF9464833.1"/>
    <property type="molecule type" value="Genomic_DNA"/>
</dbReference>
<dbReference type="Proteomes" id="UP000807353">
    <property type="component" value="Unassembled WGS sequence"/>
</dbReference>
<feature type="region of interest" description="Disordered" evidence="1">
    <location>
        <begin position="1"/>
        <end position="135"/>
    </location>
</feature>
<feature type="region of interest" description="Disordered" evidence="1">
    <location>
        <begin position="217"/>
        <end position="269"/>
    </location>
</feature>
<sequence length="269" mass="29794">MSAQERRGYNPAGSYRHDQGQNEGGMEVVRVGGHFPSSSDSHGQQYPLPTPTTAARASSLNRSDMYDYRNTARTFVGGDSGWENYDSPRMGKGSRGLTAQMPPLSVYSSSSCGTWRRKSPYGDDHRDRNATRLGQHLEKDMVYGLGPANMHSRWPERQWRRGEYGSHGHVPASGYTGNGSAVFSDDDSGDPGSGSDSESRYSSRGYVESCYFDSDYGEKTETYSSDSETESYDSRYLEGGYDDKWSEGIYSGSEAGSDSEYWISDNDEL</sequence>
<gene>
    <name evidence="2" type="ORF">BDZ94DRAFT_1255346</name>
</gene>
<evidence type="ECO:0000313" key="3">
    <source>
        <dbReference type="Proteomes" id="UP000807353"/>
    </source>
</evidence>
<feature type="region of interest" description="Disordered" evidence="1">
    <location>
        <begin position="165"/>
        <end position="203"/>
    </location>
</feature>
<evidence type="ECO:0000313" key="2">
    <source>
        <dbReference type="EMBL" id="KAF9464833.1"/>
    </source>
</evidence>
<proteinExistence type="predicted"/>
<dbReference type="AlphaFoldDB" id="A0A9P5Y9N6"/>
<reference evidence="2" key="1">
    <citation type="submission" date="2020-11" db="EMBL/GenBank/DDBJ databases">
        <authorList>
            <consortium name="DOE Joint Genome Institute"/>
            <person name="Ahrendt S."/>
            <person name="Riley R."/>
            <person name="Andreopoulos W."/>
            <person name="Labutti K."/>
            <person name="Pangilinan J."/>
            <person name="Ruiz-Duenas F.J."/>
            <person name="Barrasa J.M."/>
            <person name="Sanchez-Garcia M."/>
            <person name="Camarero S."/>
            <person name="Miyauchi S."/>
            <person name="Serrano A."/>
            <person name="Linde D."/>
            <person name="Babiker R."/>
            <person name="Drula E."/>
            <person name="Ayuso-Fernandez I."/>
            <person name="Pacheco R."/>
            <person name="Padilla G."/>
            <person name="Ferreira P."/>
            <person name="Barriuso J."/>
            <person name="Kellner H."/>
            <person name="Castanera R."/>
            <person name="Alfaro M."/>
            <person name="Ramirez L."/>
            <person name="Pisabarro A.G."/>
            <person name="Kuo A."/>
            <person name="Tritt A."/>
            <person name="Lipzen A."/>
            <person name="He G."/>
            <person name="Yan M."/>
            <person name="Ng V."/>
            <person name="Cullen D."/>
            <person name="Martin F."/>
            <person name="Rosso M.-N."/>
            <person name="Henrissat B."/>
            <person name="Hibbett D."/>
            <person name="Martinez A.T."/>
            <person name="Grigoriev I.V."/>
        </authorList>
    </citation>
    <scope>NUCLEOTIDE SEQUENCE</scope>
    <source>
        <strain evidence="2">CBS 247.69</strain>
    </source>
</reference>
<keyword evidence="3" id="KW-1185">Reference proteome</keyword>
<accession>A0A9P5Y9N6</accession>
<evidence type="ECO:0000256" key="1">
    <source>
        <dbReference type="SAM" id="MobiDB-lite"/>
    </source>
</evidence>
<feature type="compositionally biased region" description="Basic and acidic residues" evidence="1">
    <location>
        <begin position="120"/>
        <end position="135"/>
    </location>
</feature>
<name>A0A9P5Y9N6_9AGAR</name>
<feature type="compositionally biased region" description="Low complexity" evidence="1">
    <location>
        <begin position="193"/>
        <end position="203"/>
    </location>
</feature>
<comment type="caution">
    <text evidence="2">The sequence shown here is derived from an EMBL/GenBank/DDBJ whole genome shotgun (WGS) entry which is preliminary data.</text>
</comment>
<protein>
    <submittedName>
        <fullName evidence="2">Uncharacterized protein</fullName>
    </submittedName>
</protein>
<organism evidence="2 3">
    <name type="scientific">Collybia nuda</name>
    <dbReference type="NCBI Taxonomy" id="64659"/>
    <lineage>
        <taxon>Eukaryota</taxon>
        <taxon>Fungi</taxon>
        <taxon>Dikarya</taxon>
        <taxon>Basidiomycota</taxon>
        <taxon>Agaricomycotina</taxon>
        <taxon>Agaricomycetes</taxon>
        <taxon>Agaricomycetidae</taxon>
        <taxon>Agaricales</taxon>
        <taxon>Tricholomatineae</taxon>
        <taxon>Clitocybaceae</taxon>
        <taxon>Collybia</taxon>
    </lineage>
</organism>
<feature type="compositionally biased region" description="Basic and acidic residues" evidence="1">
    <location>
        <begin position="232"/>
        <end position="246"/>
    </location>
</feature>